<dbReference type="GO" id="GO:0006357">
    <property type="term" value="P:regulation of transcription by RNA polymerase II"/>
    <property type="evidence" value="ECO:0007669"/>
    <property type="project" value="TreeGrafter"/>
</dbReference>
<dbReference type="Gene3D" id="2.60.200.10">
    <property type="match status" value="1"/>
</dbReference>
<evidence type="ECO:0000259" key="9">
    <source>
        <dbReference type="PROSITE" id="PS51076"/>
    </source>
</evidence>
<dbReference type="InterPro" id="IPR017855">
    <property type="entry name" value="SMAD-like_dom_sf"/>
</dbReference>
<dbReference type="GO" id="GO:0140416">
    <property type="term" value="F:transcription regulator inhibitor activity"/>
    <property type="evidence" value="ECO:0007669"/>
    <property type="project" value="TreeGrafter"/>
</dbReference>
<gene>
    <name evidence="10" type="primary">SMAD7</name>
    <name evidence="10" type="ORF">OS493_003402</name>
</gene>
<dbReference type="SUPFAM" id="SSF56366">
    <property type="entry name" value="SMAD MH1 domain"/>
    <property type="match status" value="1"/>
</dbReference>
<evidence type="ECO:0000256" key="1">
    <source>
        <dbReference type="ARBA" id="ARBA00005545"/>
    </source>
</evidence>
<keyword evidence="6 7" id="KW-0539">Nucleus</keyword>
<dbReference type="GO" id="GO:0070411">
    <property type="term" value="F:I-SMAD binding"/>
    <property type="evidence" value="ECO:0007669"/>
    <property type="project" value="TreeGrafter"/>
</dbReference>
<dbReference type="GO" id="GO:0060395">
    <property type="term" value="P:SMAD protein signal transduction"/>
    <property type="evidence" value="ECO:0007669"/>
    <property type="project" value="TreeGrafter"/>
</dbReference>
<reference evidence="10" key="1">
    <citation type="submission" date="2023-01" db="EMBL/GenBank/DDBJ databases">
        <title>Genome assembly of the deep-sea coral Lophelia pertusa.</title>
        <authorList>
            <person name="Herrera S."/>
            <person name="Cordes E."/>
        </authorList>
    </citation>
    <scope>NUCLEOTIDE SEQUENCE</scope>
    <source>
        <strain evidence="10">USNM1676648</strain>
        <tissue evidence="10">Polyp</tissue>
    </source>
</reference>
<dbReference type="SMART" id="SM00523">
    <property type="entry name" value="DWA"/>
    <property type="match status" value="1"/>
</dbReference>
<dbReference type="InterPro" id="IPR036578">
    <property type="entry name" value="SMAD_MH1_sf"/>
</dbReference>
<protein>
    <recommendedName>
        <fullName evidence="7">Mothers against decapentaplegic homolog</fullName>
        <shortName evidence="7">MAD homolog</shortName>
        <shortName evidence="7">Mothers against DPP homolog</shortName>
    </recommendedName>
    <alternativeName>
        <fullName evidence="7">SMAD family member</fullName>
    </alternativeName>
</protein>
<evidence type="ECO:0000256" key="2">
    <source>
        <dbReference type="ARBA" id="ARBA00022723"/>
    </source>
</evidence>
<evidence type="ECO:0000256" key="7">
    <source>
        <dbReference type="RuleBase" id="RU361195"/>
    </source>
</evidence>
<evidence type="ECO:0000313" key="11">
    <source>
        <dbReference type="Proteomes" id="UP001163046"/>
    </source>
</evidence>
<dbReference type="GO" id="GO:0030154">
    <property type="term" value="P:cell differentiation"/>
    <property type="evidence" value="ECO:0007669"/>
    <property type="project" value="TreeGrafter"/>
</dbReference>
<dbReference type="Proteomes" id="UP001163046">
    <property type="component" value="Unassembled WGS sequence"/>
</dbReference>
<evidence type="ECO:0000259" key="8">
    <source>
        <dbReference type="PROSITE" id="PS51075"/>
    </source>
</evidence>
<dbReference type="Pfam" id="PF03166">
    <property type="entry name" value="MH2"/>
    <property type="match status" value="1"/>
</dbReference>
<feature type="domain" description="MH1" evidence="8">
    <location>
        <begin position="6"/>
        <end position="135"/>
    </location>
</feature>
<dbReference type="SUPFAM" id="SSF49879">
    <property type="entry name" value="SMAD/FHA domain"/>
    <property type="match status" value="1"/>
</dbReference>
<dbReference type="SMART" id="SM00524">
    <property type="entry name" value="DWB"/>
    <property type="match status" value="1"/>
</dbReference>
<proteinExistence type="inferred from homology"/>
<dbReference type="InterPro" id="IPR001132">
    <property type="entry name" value="SMAD_dom_Dwarfin-type"/>
</dbReference>
<dbReference type="GO" id="GO:0046872">
    <property type="term" value="F:metal ion binding"/>
    <property type="evidence" value="ECO:0007669"/>
    <property type="project" value="UniProtKB-KW"/>
</dbReference>
<dbReference type="InterPro" id="IPR013019">
    <property type="entry name" value="MAD_homology_MH1"/>
</dbReference>
<evidence type="ECO:0000256" key="6">
    <source>
        <dbReference type="ARBA" id="ARBA00023242"/>
    </source>
</evidence>
<comment type="caution">
    <text evidence="10">The sequence shown here is derived from an EMBL/GenBank/DDBJ whole genome shotgun (WGS) entry which is preliminary data.</text>
</comment>
<organism evidence="10 11">
    <name type="scientific">Desmophyllum pertusum</name>
    <dbReference type="NCBI Taxonomy" id="174260"/>
    <lineage>
        <taxon>Eukaryota</taxon>
        <taxon>Metazoa</taxon>
        <taxon>Cnidaria</taxon>
        <taxon>Anthozoa</taxon>
        <taxon>Hexacorallia</taxon>
        <taxon>Scleractinia</taxon>
        <taxon>Caryophylliina</taxon>
        <taxon>Caryophylliidae</taxon>
        <taxon>Desmophyllum</taxon>
    </lineage>
</organism>
<dbReference type="GO" id="GO:0071144">
    <property type="term" value="C:heteromeric SMAD protein complex"/>
    <property type="evidence" value="ECO:0007669"/>
    <property type="project" value="TreeGrafter"/>
</dbReference>
<keyword evidence="4 7" id="KW-0805">Transcription regulation</keyword>
<keyword evidence="2" id="KW-0479">Metal-binding</keyword>
<dbReference type="InterPro" id="IPR008984">
    <property type="entry name" value="SMAD_FHA_dom_sf"/>
</dbReference>
<keyword evidence="3" id="KW-0862">Zinc</keyword>
<dbReference type="PANTHER" id="PTHR13703">
    <property type="entry name" value="SMAD"/>
    <property type="match status" value="1"/>
</dbReference>
<keyword evidence="7" id="KW-0963">Cytoplasm</keyword>
<dbReference type="GO" id="GO:0009653">
    <property type="term" value="P:anatomical structure morphogenesis"/>
    <property type="evidence" value="ECO:0007669"/>
    <property type="project" value="TreeGrafter"/>
</dbReference>
<evidence type="ECO:0000313" key="10">
    <source>
        <dbReference type="EMBL" id="KAJ7393743.1"/>
    </source>
</evidence>
<dbReference type="PANTHER" id="PTHR13703:SF54">
    <property type="entry name" value="MOTHERS AGAINST DECAPENTAPLEGIC HOMOLOG"/>
    <property type="match status" value="1"/>
</dbReference>
<dbReference type="PROSITE" id="PS51076">
    <property type="entry name" value="MH2"/>
    <property type="match status" value="1"/>
</dbReference>
<sequence length="377" mass="42646">MFKLLRLVSKLSLLEDFYVLTGRKELSPEESAELKSLTHSILKRLKEKDFTALRKALESHGGLETACVFFPTHERLGRREVVEPQLVLYRLFRLPQVRSSTELKRSPCCSARNGLDKKVCINPFHYSTIMTTGPVSAIYTALPSCMEVTNDESSGFISNRTQSTTCPLDSRTSYTQPASQPIGPDYCFAMERKDWSRPWCSIAYWEQSERIGPSFEGTTDVINVFESLPEPSGFCLAALNRRSDVPEGTKRVRQQIGYGLQLTREGDGIWIYNRSDYSLFANGPTLTYSNENSSGGKVRHNILVHKVPPGYSLKVYDYKLTPKVCRAVDSSGVRCYHPESVRISFKKGWGVTTSSKYCRPLVTSCPCWIEVHLFVSR</sequence>
<feature type="domain" description="MH2" evidence="9">
    <location>
        <begin position="199"/>
        <end position="377"/>
    </location>
</feature>
<dbReference type="AlphaFoldDB" id="A0A9X0A610"/>
<comment type="subcellular location">
    <subcellularLocation>
        <location evidence="7">Cytoplasm</location>
    </subcellularLocation>
    <subcellularLocation>
        <location evidence="7">Nucleus</location>
    </subcellularLocation>
</comment>
<name>A0A9X0A610_9CNID</name>
<evidence type="ECO:0000256" key="5">
    <source>
        <dbReference type="ARBA" id="ARBA00023163"/>
    </source>
</evidence>
<dbReference type="PROSITE" id="PS51075">
    <property type="entry name" value="MH1"/>
    <property type="match status" value="1"/>
</dbReference>
<keyword evidence="5 7" id="KW-0804">Transcription</keyword>
<evidence type="ECO:0000256" key="3">
    <source>
        <dbReference type="ARBA" id="ARBA00022833"/>
    </source>
</evidence>
<comment type="similarity">
    <text evidence="1 7">Belongs to the dwarfin/SMAD family.</text>
</comment>
<dbReference type="Pfam" id="PF03165">
    <property type="entry name" value="MH1"/>
    <property type="match status" value="1"/>
</dbReference>
<dbReference type="OrthoDB" id="5946219at2759"/>
<dbReference type="InterPro" id="IPR003619">
    <property type="entry name" value="MAD_homology1_Dwarfin-type"/>
</dbReference>
<dbReference type="GO" id="GO:0005737">
    <property type="term" value="C:cytoplasm"/>
    <property type="evidence" value="ECO:0007669"/>
    <property type="project" value="UniProtKB-SubCell"/>
</dbReference>
<dbReference type="InterPro" id="IPR013790">
    <property type="entry name" value="Dwarfin"/>
</dbReference>
<evidence type="ECO:0000256" key="4">
    <source>
        <dbReference type="ARBA" id="ARBA00023015"/>
    </source>
</evidence>
<dbReference type="EMBL" id="MU825397">
    <property type="protein sequence ID" value="KAJ7393743.1"/>
    <property type="molecule type" value="Genomic_DNA"/>
</dbReference>
<accession>A0A9X0A610</accession>
<keyword evidence="11" id="KW-1185">Reference proteome</keyword>
<dbReference type="Gene3D" id="3.90.520.10">
    <property type="entry name" value="SMAD MH1 domain"/>
    <property type="match status" value="1"/>
</dbReference>